<reference evidence="2 3" key="1">
    <citation type="submission" date="2018-06" db="EMBL/GenBank/DDBJ databases">
        <title>Extensive metabolic versatility and redundancy in microbially diverse, dynamic hydrothermal sediments.</title>
        <authorList>
            <person name="Dombrowski N."/>
            <person name="Teske A."/>
            <person name="Baker B.J."/>
        </authorList>
    </citation>
    <scope>NUCLEOTIDE SEQUENCE [LARGE SCALE GENOMIC DNA]</scope>
    <source>
        <strain evidence="2">B34_G17</strain>
    </source>
</reference>
<evidence type="ECO:0000256" key="1">
    <source>
        <dbReference type="SAM" id="Phobius"/>
    </source>
</evidence>
<keyword evidence="1" id="KW-0472">Membrane</keyword>
<feature type="transmembrane region" description="Helical" evidence="1">
    <location>
        <begin position="103"/>
        <end position="121"/>
    </location>
</feature>
<proteinExistence type="predicted"/>
<dbReference type="AlphaFoldDB" id="A0A497EWM2"/>
<feature type="transmembrane region" description="Helical" evidence="1">
    <location>
        <begin position="78"/>
        <end position="97"/>
    </location>
</feature>
<gene>
    <name evidence="2" type="ORF">DRJ33_05575</name>
</gene>
<name>A0A497EWM2_9CREN</name>
<keyword evidence="1" id="KW-0812">Transmembrane</keyword>
<evidence type="ECO:0000313" key="3">
    <source>
        <dbReference type="Proteomes" id="UP000272051"/>
    </source>
</evidence>
<keyword evidence="1" id="KW-1133">Transmembrane helix</keyword>
<dbReference type="Proteomes" id="UP000272051">
    <property type="component" value="Unassembled WGS sequence"/>
</dbReference>
<comment type="caution">
    <text evidence="2">The sequence shown here is derived from an EMBL/GenBank/DDBJ whole genome shotgun (WGS) entry which is preliminary data.</text>
</comment>
<dbReference type="EMBL" id="QMQX01000097">
    <property type="protein sequence ID" value="RLE51597.1"/>
    <property type="molecule type" value="Genomic_DNA"/>
</dbReference>
<accession>A0A497EWM2</accession>
<sequence length="125" mass="14092">MSLKLLLAAFTLLLLSSYLHIHQVLAEQSNIYYNYTTNASSIVERFQEFLGTWIDVAVEMLQWTLASLLNMLSKIGRLIYVTLGVGGFTLWSTGLSRYTGKRLLIGALMLAIFLEVFVKNLPELS</sequence>
<organism evidence="2 3">
    <name type="scientific">Thermoproteota archaeon</name>
    <dbReference type="NCBI Taxonomy" id="2056631"/>
    <lineage>
        <taxon>Archaea</taxon>
        <taxon>Thermoproteota</taxon>
    </lineage>
</organism>
<protein>
    <submittedName>
        <fullName evidence="2">Uncharacterized protein</fullName>
    </submittedName>
</protein>
<evidence type="ECO:0000313" key="2">
    <source>
        <dbReference type="EMBL" id="RLE51597.1"/>
    </source>
</evidence>